<dbReference type="GO" id="GO:0008374">
    <property type="term" value="F:O-acyltransferase activity"/>
    <property type="evidence" value="ECO:0007669"/>
    <property type="project" value="InterPro"/>
</dbReference>
<feature type="transmembrane region" description="Helical" evidence="12">
    <location>
        <begin position="243"/>
        <end position="266"/>
    </location>
</feature>
<feature type="transmembrane region" description="Helical" evidence="12">
    <location>
        <begin position="499"/>
        <end position="518"/>
    </location>
</feature>
<dbReference type="Proteomes" id="UP000192578">
    <property type="component" value="Unassembled WGS sequence"/>
</dbReference>
<feature type="transmembrane region" description="Helical" evidence="12">
    <location>
        <begin position="391"/>
        <end position="417"/>
    </location>
</feature>
<keyword evidence="3 9" id="KW-0808">Transferase</keyword>
<feature type="transmembrane region" description="Helical" evidence="12">
    <location>
        <begin position="530"/>
        <end position="548"/>
    </location>
</feature>
<evidence type="ECO:0000256" key="5">
    <source>
        <dbReference type="ARBA" id="ARBA00022824"/>
    </source>
</evidence>
<keyword evidence="14" id="KW-1185">Reference proteome</keyword>
<evidence type="ECO:0000256" key="9">
    <source>
        <dbReference type="PIRNR" id="PIRNR000439"/>
    </source>
</evidence>
<evidence type="ECO:0000256" key="2">
    <source>
        <dbReference type="ARBA" id="ARBA00009010"/>
    </source>
</evidence>
<evidence type="ECO:0000256" key="8">
    <source>
        <dbReference type="ARBA" id="ARBA00023315"/>
    </source>
</evidence>
<evidence type="ECO:0000256" key="4">
    <source>
        <dbReference type="ARBA" id="ARBA00022692"/>
    </source>
</evidence>
<feature type="transmembrane region" description="Helical" evidence="12">
    <location>
        <begin position="208"/>
        <end position="231"/>
    </location>
</feature>
<dbReference type="PANTHER" id="PTHR10408:SF8">
    <property type="entry name" value="O-ACYLTRANSFERASE"/>
    <property type="match status" value="1"/>
</dbReference>
<feature type="transmembrane region" description="Helical" evidence="12">
    <location>
        <begin position="351"/>
        <end position="371"/>
    </location>
</feature>
<feature type="active site" evidence="10">
    <location>
        <position position="489"/>
    </location>
</feature>
<dbReference type="EMBL" id="MTYJ01000052">
    <property type="protein sequence ID" value="OQV18218.1"/>
    <property type="molecule type" value="Genomic_DNA"/>
</dbReference>
<keyword evidence="7 9" id="KW-0472">Membrane</keyword>
<keyword evidence="4 12" id="KW-0812">Transmembrane</keyword>
<reference evidence="14" key="1">
    <citation type="submission" date="2017-01" db="EMBL/GenBank/DDBJ databases">
        <title>Comparative genomics of anhydrobiosis in the tardigrade Hypsibius dujardini.</title>
        <authorList>
            <person name="Yoshida Y."/>
            <person name="Koutsovoulos G."/>
            <person name="Laetsch D."/>
            <person name="Stevens L."/>
            <person name="Kumar S."/>
            <person name="Horikawa D."/>
            <person name="Ishino K."/>
            <person name="Komine S."/>
            <person name="Tomita M."/>
            <person name="Blaxter M."/>
            <person name="Arakawa K."/>
        </authorList>
    </citation>
    <scope>NUCLEOTIDE SEQUENCE [LARGE SCALE GENOMIC DNA]</scope>
    <source>
        <strain evidence="14">Z151</strain>
    </source>
</reference>
<evidence type="ECO:0000313" key="13">
    <source>
        <dbReference type="EMBL" id="OQV18218.1"/>
    </source>
</evidence>
<name>A0A1W0WSN1_HYPEX</name>
<dbReference type="AlphaFoldDB" id="A0A1W0WSN1"/>
<proteinExistence type="inferred from homology"/>
<evidence type="ECO:0000256" key="6">
    <source>
        <dbReference type="ARBA" id="ARBA00022989"/>
    </source>
</evidence>
<protein>
    <recommendedName>
        <fullName evidence="9">O-acyltransferase</fullName>
    </recommendedName>
</protein>
<feature type="transmembrane region" description="Helical" evidence="12">
    <location>
        <begin position="476"/>
        <end position="493"/>
    </location>
</feature>
<evidence type="ECO:0000313" key="14">
    <source>
        <dbReference type="Proteomes" id="UP000192578"/>
    </source>
</evidence>
<sequence length="588" mass="67626">MDEKDKEQPSDEDTGRTTDHSSTDLVGTCSVDRITSSSPETDVNSSSLPSNKSKGHHRRTSSSVVDDLYHEILRGKAQALKQKHDDQMEQLAALSAMFDDFIEQAGNKSASLQHLRSMAAYSGGTHTAARDREPDGNGGKQLLSKVFHPRPSLLTELFEIPHIQTIHYIFIAVLLVFSLSTGVNDIMYHGTIGVDFRTFQYTFGKLPLVMAIWVCMQVSTLLAVYSGLLYWSKVRNNSHTADYLDYFCLAIYLAYQAVFIAIPAYYIAHLDLPPASATIVVVEQVRFIMKSHAFVREKIPVVIQSTSTKAAKCGEDVDPPLDFGRYIYFQFIPTLIYRDDYPRNKKIRWNFVLSNFANVAGAVMYAYYIFIRFCIPVFRNFNHIHVNPKTFVSSMFSCILPGALLFVMVFFALLHCWMNAFAEMLRFADRMFYRDWWNSTNFSNYYRTWNVIVHDWLYSYIYKDLYTFWGAKNRHTAMMVTFILSALFHEYIFCCMFRFFYPVLFVMFAGMGVCLIFVTQQKSSPPWNVLLWTSLLLGIGMLMCLYTMEYYARFNCPPSANEILLDFVIPRSWTCYVVDDSSNVSSLP</sequence>
<evidence type="ECO:0000256" key="1">
    <source>
        <dbReference type="ARBA" id="ARBA00004477"/>
    </source>
</evidence>
<comment type="subcellular location">
    <subcellularLocation>
        <location evidence="1 9">Endoplasmic reticulum membrane</location>
        <topology evidence="1 9">Multi-pass membrane protein</topology>
    </subcellularLocation>
</comment>
<evidence type="ECO:0000256" key="3">
    <source>
        <dbReference type="ARBA" id="ARBA00022679"/>
    </source>
</evidence>
<keyword evidence="5 9" id="KW-0256">Endoplasmic reticulum</keyword>
<evidence type="ECO:0000256" key="10">
    <source>
        <dbReference type="PIRSR" id="PIRSR000439-1"/>
    </source>
</evidence>
<organism evidence="13 14">
    <name type="scientific">Hypsibius exemplaris</name>
    <name type="common">Freshwater tardigrade</name>
    <dbReference type="NCBI Taxonomy" id="2072580"/>
    <lineage>
        <taxon>Eukaryota</taxon>
        <taxon>Metazoa</taxon>
        <taxon>Ecdysozoa</taxon>
        <taxon>Tardigrada</taxon>
        <taxon>Eutardigrada</taxon>
        <taxon>Parachela</taxon>
        <taxon>Hypsibioidea</taxon>
        <taxon>Hypsibiidae</taxon>
        <taxon>Hypsibius</taxon>
    </lineage>
</organism>
<gene>
    <name evidence="13" type="ORF">BV898_07807</name>
</gene>
<accession>A0A1W0WSN1</accession>
<evidence type="ECO:0000256" key="7">
    <source>
        <dbReference type="ARBA" id="ARBA00023136"/>
    </source>
</evidence>
<dbReference type="InterPro" id="IPR014371">
    <property type="entry name" value="Oat_ACAT_DAG_ARE"/>
</dbReference>
<feature type="compositionally biased region" description="Basic and acidic residues" evidence="11">
    <location>
        <begin position="1"/>
        <end position="22"/>
    </location>
</feature>
<comment type="caution">
    <text evidence="13">The sequence shown here is derived from an EMBL/GenBank/DDBJ whole genome shotgun (WGS) entry which is preliminary data.</text>
</comment>
<keyword evidence="8 9" id="KW-0012">Acyltransferase</keyword>
<dbReference type="GO" id="GO:0008203">
    <property type="term" value="P:cholesterol metabolic process"/>
    <property type="evidence" value="ECO:0007669"/>
    <property type="project" value="TreeGrafter"/>
</dbReference>
<dbReference type="OrthoDB" id="10039049at2759"/>
<dbReference type="PANTHER" id="PTHR10408">
    <property type="entry name" value="STEROL O-ACYLTRANSFERASE"/>
    <property type="match status" value="1"/>
</dbReference>
<dbReference type="GO" id="GO:0005789">
    <property type="term" value="C:endoplasmic reticulum membrane"/>
    <property type="evidence" value="ECO:0007669"/>
    <property type="project" value="UniProtKB-SubCell"/>
</dbReference>
<dbReference type="PIRSF" id="PIRSF000439">
    <property type="entry name" value="Oat_ACAT_DAG_ARE"/>
    <property type="match status" value="1"/>
</dbReference>
<dbReference type="Pfam" id="PF03062">
    <property type="entry name" value="MBOAT"/>
    <property type="match status" value="1"/>
</dbReference>
<comment type="similarity">
    <text evidence="2 9">Belongs to the membrane-bound acyltransferase family. Sterol o-acyltransferase subfamily.</text>
</comment>
<evidence type="ECO:0000256" key="11">
    <source>
        <dbReference type="SAM" id="MobiDB-lite"/>
    </source>
</evidence>
<feature type="compositionally biased region" description="Polar residues" evidence="11">
    <location>
        <begin position="33"/>
        <end position="52"/>
    </location>
</feature>
<feature type="transmembrane region" description="Helical" evidence="12">
    <location>
        <begin position="168"/>
        <end position="188"/>
    </location>
</feature>
<evidence type="ECO:0000256" key="12">
    <source>
        <dbReference type="SAM" id="Phobius"/>
    </source>
</evidence>
<dbReference type="InterPro" id="IPR004299">
    <property type="entry name" value="MBOAT_fam"/>
</dbReference>
<keyword evidence="6 12" id="KW-1133">Transmembrane helix</keyword>
<feature type="region of interest" description="Disordered" evidence="11">
    <location>
        <begin position="1"/>
        <end position="63"/>
    </location>
</feature>